<dbReference type="PANTHER" id="PTHR30629">
    <property type="entry name" value="PROPHAGE INTEGRASE"/>
    <property type="match status" value="1"/>
</dbReference>
<protein>
    <submittedName>
        <fullName evidence="4">DUF4102 domain-containing protein</fullName>
    </submittedName>
</protein>
<comment type="similarity">
    <text evidence="1">Belongs to the 'phage' integrase family.</text>
</comment>
<name>A0ABW8J061_9GAMM</name>
<dbReference type="Proteomes" id="UP001620405">
    <property type="component" value="Unassembled WGS sequence"/>
</dbReference>
<proteinExistence type="inferred from homology"/>
<reference evidence="4 5" key="1">
    <citation type="submission" date="2020-10" db="EMBL/GenBank/DDBJ databases">
        <title>Phylogeny of dyella-like bacteria.</title>
        <authorList>
            <person name="Fu J."/>
        </authorList>
    </citation>
    <scope>NUCLEOTIDE SEQUENCE [LARGE SCALE GENOMIC DNA]</scope>
    <source>
        <strain evidence="4 5">DHOB07</strain>
    </source>
</reference>
<evidence type="ECO:0000259" key="3">
    <source>
        <dbReference type="Pfam" id="PF13356"/>
    </source>
</evidence>
<dbReference type="EMBL" id="JADIKG010000013">
    <property type="protein sequence ID" value="MFK2874995.1"/>
    <property type="molecule type" value="Genomic_DNA"/>
</dbReference>
<dbReference type="PANTHER" id="PTHR30629:SF2">
    <property type="entry name" value="PROPHAGE INTEGRASE INTS-RELATED"/>
    <property type="match status" value="1"/>
</dbReference>
<dbReference type="InterPro" id="IPR038488">
    <property type="entry name" value="Integrase_DNA-bd_sf"/>
</dbReference>
<dbReference type="Pfam" id="PF13356">
    <property type="entry name" value="Arm-DNA-bind_3"/>
    <property type="match status" value="1"/>
</dbReference>
<comment type="caution">
    <text evidence="4">The sequence shown here is derived from an EMBL/GenBank/DDBJ whole genome shotgun (WGS) entry which is preliminary data.</text>
</comment>
<evidence type="ECO:0000256" key="1">
    <source>
        <dbReference type="ARBA" id="ARBA00008857"/>
    </source>
</evidence>
<evidence type="ECO:0000256" key="2">
    <source>
        <dbReference type="ARBA" id="ARBA00022908"/>
    </source>
</evidence>
<dbReference type="InterPro" id="IPR025166">
    <property type="entry name" value="Integrase_DNA_bind_dom"/>
</dbReference>
<gene>
    <name evidence="4" type="ORF">ISP13_15740</name>
</gene>
<sequence>MKTKKTKETRHSGGFFVAHCPTASNADGGGLYLLVNPNGSKWWRRNYRIAGKRKTLSMGTYPETTLAEARGKHAAARRVAGAGD</sequence>
<dbReference type="Gene3D" id="3.30.160.390">
    <property type="entry name" value="Integrase, DNA-binding domain"/>
    <property type="match status" value="1"/>
</dbReference>
<keyword evidence="2" id="KW-0229">DNA integration</keyword>
<evidence type="ECO:0000313" key="5">
    <source>
        <dbReference type="Proteomes" id="UP001620405"/>
    </source>
</evidence>
<keyword evidence="5" id="KW-1185">Reference proteome</keyword>
<dbReference type="InterPro" id="IPR050808">
    <property type="entry name" value="Phage_Integrase"/>
</dbReference>
<organism evidence="4 5">
    <name type="scientific">Dyella lipolytica</name>
    <dbReference type="NCBI Taxonomy" id="1867835"/>
    <lineage>
        <taxon>Bacteria</taxon>
        <taxon>Pseudomonadati</taxon>
        <taxon>Pseudomonadota</taxon>
        <taxon>Gammaproteobacteria</taxon>
        <taxon>Lysobacterales</taxon>
        <taxon>Rhodanobacteraceae</taxon>
        <taxon>Dyella</taxon>
    </lineage>
</organism>
<feature type="domain" description="Integrase DNA-binding" evidence="3">
    <location>
        <begin position="25"/>
        <end position="83"/>
    </location>
</feature>
<evidence type="ECO:0000313" key="4">
    <source>
        <dbReference type="EMBL" id="MFK2874995.1"/>
    </source>
</evidence>
<accession>A0ABW8J061</accession>